<evidence type="ECO:0000256" key="16">
    <source>
        <dbReference type="PIRSR" id="PIRSR038165-51"/>
    </source>
</evidence>
<keyword evidence="6" id="KW-0808">Transferase</keyword>
<proteinExistence type="inferred from homology"/>
<evidence type="ECO:0000256" key="18">
    <source>
        <dbReference type="SAM" id="MobiDB-lite"/>
    </source>
</evidence>
<evidence type="ECO:0000256" key="8">
    <source>
        <dbReference type="ARBA" id="ARBA00022777"/>
    </source>
</evidence>
<keyword evidence="17" id="KW-0175">Coiled coil</keyword>
<feature type="region of interest" description="Disordered" evidence="18">
    <location>
        <begin position="628"/>
        <end position="684"/>
    </location>
</feature>
<dbReference type="PROSITE" id="PS00108">
    <property type="entry name" value="PROTEIN_KINASE_ST"/>
    <property type="match status" value="1"/>
</dbReference>
<name>A0A914XQ10_9BILA</name>
<sequence>MTDSTSAATMVAPMRSRNCPTTLNIAKCESMRVDSEQNPFDVGVFARLETQSAPVTPVANSNATPAVVSSTDANGNNNRGGIMNTSQSAPADQDNNGNDNSSGESAFSSPTHKPSLMPSGWLDGMFGCLQPVWTILGKRVDPWSMVSPRSRAKAAMAAVRPVPVGNDDWEIPFESITDLEWLGSGSQGAVFKGKLNGQMVAVKKVKEAAETDIKHLRRLSHKNVIKFMGICTQAPCYCIVMEFCSQGQLYEVLRNGREISATQLIDWARQIADGMNYLHQFKIIHRDLKSPNILVDDDDCLKICDFGTARQWHQKESAKMSFCGTVSWMAPEIIKNEPCSDKVDVWSFGVVLWELLTEEIPYKDVDSGAIIWGVGSNNLLLPIPDSAPDGAKLLLKQCWSIKPRNRPSFQHILMHLDILRAELDGVTQDEWKKMRSKWKSEVSTYMARIKTDGDGKQDNRYSQIERELVRKRRDELKHAQDVREMYEEKLRRATNMYSELNACLVELDDREREIMVREQAIRTVLIEYGIIRGRTRHRFARPMVVKAGPKLVRGCVDGAGDRSLDVYSSVTNKAVLCMEREDSTTSEEENGSMAVVPACGHSYLQPPISTSNPHLSDIQRKLSLTIGHRASPPRCSQGSMTSQVGSRKPSTSTTSFSRQSSARSSSGCPNSVRSRRSSACRISPGRVLSSAERFSRDSSIRGSGGSCKNEYLTQQSVWTRGSPARASGSSVMSADSGVHHCDCAHYYYQDDDLLDDVSHAHAGTHDGVNNGRISARVASCGTLLEEDGCGIQTGHQSLYRNVDGRWSDGRLAAQQRRMDRHRRASMAFASRDSPVRNSGGKPRQKSKSVSRNSPVPRVINQQPRLSGGEERNNNLSTVLSSCTQEVCLGCQGDCADPLCDMRRKRIEQLRANNNPGVHSVELAQDGNFNKMPLMKQSPSYQEALKQQQNTAVPMRIHKSPTIIRNTGGLIDQEHPSKSSSPNQQQLSRASAKMTVARSDESLDSTTSEEDSEVEVAGSNHTIVEHRSSPAAQQSQVVFRKKVSSTTTSEEENTSERSSRDSAQLYNMLSSGSTMASSLERSLELAAIHSDGLSDKERKVRAVKNSILGHKRTPSNPLVIPAVVGETSTDSDGDDNEPVHC</sequence>
<protein>
    <recommendedName>
        <fullName evidence="12">Mitogen-activated protein kinase kinase kinase dlk-1</fullName>
        <ecNumber evidence="3">2.7.11.25</ecNumber>
    </recommendedName>
    <alternativeName>
        <fullName evidence="14">DAP kinase-like kinase</fullName>
    </alternativeName>
    <alternativeName>
        <fullName evidence="13">Death-associated protein kinase-like kinase</fullName>
    </alternativeName>
</protein>
<evidence type="ECO:0000256" key="7">
    <source>
        <dbReference type="ARBA" id="ARBA00022741"/>
    </source>
</evidence>
<evidence type="ECO:0000256" key="9">
    <source>
        <dbReference type="ARBA" id="ARBA00022840"/>
    </source>
</evidence>
<dbReference type="PANTHER" id="PTHR44329:SF304">
    <property type="entry name" value="MITOGEN-ACTIVATED PROTEIN KINASE KINASE KINASE 13-LIKE ISOFORM X1"/>
    <property type="match status" value="1"/>
</dbReference>
<dbReference type="GO" id="GO:0005524">
    <property type="term" value="F:ATP binding"/>
    <property type="evidence" value="ECO:0007669"/>
    <property type="project" value="UniProtKB-KW"/>
</dbReference>
<keyword evidence="5" id="KW-0723">Serine/threonine-protein kinase</keyword>
<dbReference type="Pfam" id="PF07714">
    <property type="entry name" value="PK_Tyr_Ser-Thr"/>
    <property type="match status" value="1"/>
</dbReference>
<evidence type="ECO:0000256" key="2">
    <source>
        <dbReference type="ARBA" id="ARBA00006529"/>
    </source>
</evidence>
<dbReference type="InterPro" id="IPR000719">
    <property type="entry name" value="Prot_kinase_dom"/>
</dbReference>
<comment type="catalytic activity">
    <reaction evidence="11">
        <text>L-seryl-[protein] + ATP = O-phospho-L-seryl-[protein] + ADP + H(+)</text>
        <dbReference type="Rhea" id="RHEA:17989"/>
        <dbReference type="Rhea" id="RHEA-COMP:9863"/>
        <dbReference type="Rhea" id="RHEA-COMP:11604"/>
        <dbReference type="ChEBI" id="CHEBI:15378"/>
        <dbReference type="ChEBI" id="CHEBI:29999"/>
        <dbReference type="ChEBI" id="CHEBI:30616"/>
        <dbReference type="ChEBI" id="CHEBI:83421"/>
        <dbReference type="ChEBI" id="CHEBI:456216"/>
        <dbReference type="EC" id="2.7.11.25"/>
    </reaction>
</comment>
<evidence type="ECO:0000256" key="4">
    <source>
        <dbReference type="ARBA" id="ARBA00022490"/>
    </source>
</evidence>
<dbReference type="PANTHER" id="PTHR44329">
    <property type="entry name" value="SERINE/THREONINE-PROTEIN KINASE TNNI3K-RELATED"/>
    <property type="match status" value="1"/>
</dbReference>
<dbReference type="GO" id="GO:0004709">
    <property type="term" value="F:MAP kinase kinase kinase activity"/>
    <property type="evidence" value="ECO:0007669"/>
    <property type="project" value="UniProtKB-EC"/>
</dbReference>
<dbReference type="InterPro" id="IPR001245">
    <property type="entry name" value="Ser-Thr/Tyr_kinase_cat_dom"/>
</dbReference>
<evidence type="ECO:0000313" key="20">
    <source>
        <dbReference type="Proteomes" id="UP000887566"/>
    </source>
</evidence>
<dbReference type="FunFam" id="1.10.510.10:FF:000087">
    <property type="entry name" value="Mitogen-activated protein kinase kinase kinase 12"/>
    <property type="match status" value="1"/>
</dbReference>
<evidence type="ECO:0000256" key="10">
    <source>
        <dbReference type="ARBA" id="ARBA00047559"/>
    </source>
</evidence>
<dbReference type="Proteomes" id="UP000887566">
    <property type="component" value="Unplaced"/>
</dbReference>
<evidence type="ECO:0000313" key="21">
    <source>
        <dbReference type="WBParaSite" id="PSAMB.scaffold946size38289.g9907.t1"/>
    </source>
</evidence>
<feature type="compositionally biased region" description="Low complexity" evidence="18">
    <location>
        <begin position="94"/>
        <end position="103"/>
    </location>
</feature>
<dbReference type="SMART" id="SM00220">
    <property type="entry name" value="S_TKc"/>
    <property type="match status" value="1"/>
</dbReference>
<keyword evidence="7 16" id="KW-0547">Nucleotide-binding</keyword>
<feature type="binding site" evidence="16">
    <location>
        <begin position="182"/>
        <end position="190"/>
    </location>
    <ligand>
        <name>ATP</name>
        <dbReference type="ChEBI" id="CHEBI:30616"/>
    </ligand>
</feature>
<dbReference type="InterPro" id="IPR051681">
    <property type="entry name" value="Ser/Thr_Kinases-Pseudokinases"/>
</dbReference>
<dbReference type="PROSITE" id="PS50011">
    <property type="entry name" value="PROTEIN_KINASE_DOM"/>
    <property type="match status" value="1"/>
</dbReference>
<feature type="compositionally biased region" description="Polar residues" evidence="18">
    <location>
        <begin position="977"/>
        <end position="988"/>
    </location>
</feature>
<dbReference type="InterPro" id="IPR008271">
    <property type="entry name" value="Ser/Thr_kinase_AS"/>
</dbReference>
<comment type="catalytic activity">
    <reaction evidence="10">
        <text>L-threonyl-[protein] + ATP = O-phospho-L-threonyl-[protein] + ADP + H(+)</text>
        <dbReference type="Rhea" id="RHEA:46608"/>
        <dbReference type="Rhea" id="RHEA-COMP:11060"/>
        <dbReference type="Rhea" id="RHEA-COMP:11605"/>
        <dbReference type="ChEBI" id="CHEBI:15378"/>
        <dbReference type="ChEBI" id="CHEBI:30013"/>
        <dbReference type="ChEBI" id="CHEBI:30616"/>
        <dbReference type="ChEBI" id="CHEBI:61977"/>
        <dbReference type="ChEBI" id="CHEBI:456216"/>
        <dbReference type="EC" id="2.7.11.25"/>
    </reaction>
</comment>
<evidence type="ECO:0000259" key="19">
    <source>
        <dbReference type="PROSITE" id="PS50011"/>
    </source>
</evidence>
<evidence type="ECO:0000256" key="1">
    <source>
        <dbReference type="ARBA" id="ARBA00004496"/>
    </source>
</evidence>
<dbReference type="InterPro" id="IPR017419">
    <property type="entry name" value="MAP3K12_MAP3K13"/>
</dbReference>
<dbReference type="AlphaFoldDB" id="A0A914XQ10"/>
<evidence type="ECO:0000256" key="15">
    <source>
        <dbReference type="PIRSR" id="PIRSR038165-50"/>
    </source>
</evidence>
<dbReference type="PRINTS" id="PR00109">
    <property type="entry name" value="TYRKINASE"/>
</dbReference>
<organism evidence="20 21">
    <name type="scientific">Plectus sambesii</name>
    <dbReference type="NCBI Taxonomy" id="2011161"/>
    <lineage>
        <taxon>Eukaryota</taxon>
        <taxon>Metazoa</taxon>
        <taxon>Ecdysozoa</taxon>
        <taxon>Nematoda</taxon>
        <taxon>Chromadorea</taxon>
        <taxon>Plectida</taxon>
        <taxon>Plectina</taxon>
        <taxon>Plectoidea</taxon>
        <taxon>Plectidae</taxon>
        <taxon>Plectus</taxon>
    </lineage>
</organism>
<keyword evidence="20" id="KW-1185">Reference proteome</keyword>
<feature type="binding site" evidence="16">
    <location>
        <position position="203"/>
    </location>
    <ligand>
        <name>ATP</name>
        <dbReference type="ChEBI" id="CHEBI:30616"/>
    </ligand>
</feature>
<dbReference type="Gene3D" id="1.10.510.10">
    <property type="entry name" value="Transferase(Phosphotransferase) domain 1"/>
    <property type="match status" value="1"/>
</dbReference>
<dbReference type="PIRSF" id="PIRSF038165">
    <property type="entry name" value="MAPKKK12_MAPKKK13"/>
    <property type="match status" value="1"/>
</dbReference>
<dbReference type="EC" id="2.7.11.25" evidence="3"/>
<dbReference type="SUPFAM" id="SSF56112">
    <property type="entry name" value="Protein kinase-like (PK-like)"/>
    <property type="match status" value="1"/>
</dbReference>
<evidence type="ECO:0000256" key="12">
    <source>
        <dbReference type="ARBA" id="ARBA00074193"/>
    </source>
</evidence>
<feature type="compositionally biased region" description="Polar residues" evidence="18">
    <location>
        <begin position="634"/>
        <end position="649"/>
    </location>
</feature>
<feature type="coiled-coil region" evidence="17">
    <location>
        <begin position="469"/>
        <end position="496"/>
    </location>
</feature>
<evidence type="ECO:0000256" key="6">
    <source>
        <dbReference type="ARBA" id="ARBA00022679"/>
    </source>
</evidence>
<evidence type="ECO:0000256" key="13">
    <source>
        <dbReference type="ARBA" id="ARBA00077446"/>
    </source>
</evidence>
<comment type="similarity">
    <text evidence="2">Belongs to the protein kinase superfamily. STE Ser/Thr protein kinase family. MAP kinase kinase kinase subfamily.</text>
</comment>
<feature type="domain" description="Protein kinase" evidence="19">
    <location>
        <begin position="176"/>
        <end position="418"/>
    </location>
</feature>
<feature type="region of interest" description="Disordered" evidence="18">
    <location>
        <begin position="813"/>
        <end position="872"/>
    </location>
</feature>
<evidence type="ECO:0000256" key="14">
    <source>
        <dbReference type="ARBA" id="ARBA00080806"/>
    </source>
</evidence>
<feature type="compositionally biased region" description="Polar residues" evidence="18">
    <location>
        <begin position="849"/>
        <end position="864"/>
    </location>
</feature>
<evidence type="ECO:0000256" key="17">
    <source>
        <dbReference type="SAM" id="Coils"/>
    </source>
</evidence>
<reference evidence="21" key="1">
    <citation type="submission" date="2022-11" db="UniProtKB">
        <authorList>
            <consortium name="WormBaseParasite"/>
        </authorList>
    </citation>
    <scope>IDENTIFICATION</scope>
</reference>
<feature type="active site" description="Proton acceptor" evidence="15">
    <location>
        <position position="287"/>
    </location>
</feature>
<feature type="region of interest" description="Disordered" evidence="18">
    <location>
        <begin position="966"/>
        <end position="1062"/>
    </location>
</feature>
<dbReference type="GO" id="GO:0005737">
    <property type="term" value="C:cytoplasm"/>
    <property type="evidence" value="ECO:0007669"/>
    <property type="project" value="UniProtKB-SubCell"/>
</dbReference>
<keyword evidence="8" id="KW-0418">Kinase</keyword>
<evidence type="ECO:0000256" key="11">
    <source>
        <dbReference type="ARBA" id="ARBA00048329"/>
    </source>
</evidence>
<feature type="region of interest" description="Disordered" evidence="18">
    <location>
        <begin position="56"/>
        <end position="114"/>
    </location>
</feature>
<evidence type="ECO:0000256" key="3">
    <source>
        <dbReference type="ARBA" id="ARBA00012406"/>
    </source>
</evidence>
<dbReference type="Gene3D" id="3.30.200.20">
    <property type="entry name" value="Phosphorylase Kinase, domain 1"/>
    <property type="match status" value="1"/>
</dbReference>
<dbReference type="InterPro" id="IPR011009">
    <property type="entry name" value="Kinase-like_dom_sf"/>
</dbReference>
<accession>A0A914XQ10</accession>
<evidence type="ECO:0000256" key="5">
    <source>
        <dbReference type="ARBA" id="ARBA00022527"/>
    </source>
</evidence>
<dbReference type="WBParaSite" id="PSAMB.scaffold946size38289.g9907.t1">
    <property type="protein sequence ID" value="PSAMB.scaffold946size38289.g9907.t1"/>
    <property type="gene ID" value="PSAMB.scaffold946size38289.g9907"/>
</dbReference>
<feature type="compositionally biased region" description="Polar residues" evidence="18">
    <location>
        <begin position="56"/>
        <end position="90"/>
    </location>
</feature>
<feature type="compositionally biased region" description="Low complexity" evidence="18">
    <location>
        <begin position="650"/>
        <end position="666"/>
    </location>
</feature>
<keyword evidence="4" id="KW-0963">Cytoplasm</keyword>
<keyword evidence="9 16" id="KW-0067">ATP-binding</keyword>
<dbReference type="GO" id="GO:0006950">
    <property type="term" value="P:response to stress"/>
    <property type="evidence" value="ECO:0007669"/>
    <property type="project" value="UniProtKB-ARBA"/>
</dbReference>
<comment type="subcellular location">
    <subcellularLocation>
        <location evidence="1">Cytoplasm</location>
    </subcellularLocation>
</comment>